<sequence length="443" mass="46649">MTVLGQLTTTFEAPSTCTTTTPKIYQIWTGSTYRYEQGPLFTSGSDCFPGAYDPAPNNYYSPGFCPGGYTAACTKTASVQTGSSGVETALVCCPTGLGYACLADADQTAALGLGCTASLENALAIIGVTVISAGTTSGFKTVTETGAAFAAHSIQVRYRAGDIPLPSVTPAPSGTSISTSPISTSSSEIPIPPPPPPLQGGGGGVSTATAIGIGIGSALAALLLAAAIGSALYLRHIRRKRKNNLSSPPPPPPGVPPKDTTTLPRSSIYTMYTSTTATTPSNLAPSDYNHLQNQRFELSEDIPRYSYSHQPYDNYNNEYPTTTTTTTTTTTAAAAAKPTNARRSMVTYRTSRTERTGTETEPERSELEDANFIHSKAAELDVPLPSSSSSSSSAVYLRVDERDRDRERERATTPVSVSVSESESSASWTIMRREEGVVATPWL</sequence>
<feature type="compositionally biased region" description="Pro residues" evidence="1">
    <location>
        <begin position="247"/>
        <end position="256"/>
    </location>
</feature>
<feature type="region of interest" description="Disordered" evidence="1">
    <location>
        <begin position="336"/>
        <end position="366"/>
    </location>
</feature>
<feature type="compositionally biased region" description="Low complexity" evidence="1">
    <location>
        <begin position="172"/>
        <end position="189"/>
    </location>
</feature>
<proteinExistence type="predicted"/>
<feature type="compositionally biased region" description="Basic and acidic residues" evidence="1">
    <location>
        <begin position="351"/>
        <end position="366"/>
    </location>
</feature>
<keyword evidence="2" id="KW-0812">Transmembrane</keyword>
<feature type="region of interest" description="Disordered" evidence="1">
    <location>
        <begin position="242"/>
        <end position="264"/>
    </location>
</feature>
<dbReference type="AlphaFoldDB" id="A0AAJ0BN93"/>
<gene>
    <name evidence="3" type="ORF">QBC47DRAFT_25320</name>
</gene>
<feature type="region of interest" description="Disordered" evidence="1">
    <location>
        <begin position="378"/>
        <end position="425"/>
    </location>
</feature>
<name>A0AAJ0BN93_9PEZI</name>
<evidence type="ECO:0000256" key="1">
    <source>
        <dbReference type="SAM" id="MobiDB-lite"/>
    </source>
</evidence>
<feature type="compositionally biased region" description="Low complexity" evidence="1">
    <location>
        <begin position="415"/>
        <end position="425"/>
    </location>
</feature>
<comment type="caution">
    <text evidence="3">The sequence shown here is derived from an EMBL/GenBank/DDBJ whole genome shotgun (WGS) entry which is preliminary data.</text>
</comment>
<evidence type="ECO:0000313" key="3">
    <source>
        <dbReference type="EMBL" id="KAK1761296.1"/>
    </source>
</evidence>
<dbReference type="EMBL" id="MU839827">
    <property type="protein sequence ID" value="KAK1761296.1"/>
    <property type="molecule type" value="Genomic_DNA"/>
</dbReference>
<feature type="compositionally biased region" description="Basic and acidic residues" evidence="1">
    <location>
        <begin position="398"/>
        <end position="411"/>
    </location>
</feature>
<protein>
    <submittedName>
        <fullName evidence="3">Uncharacterized protein</fullName>
    </submittedName>
</protein>
<evidence type="ECO:0000256" key="2">
    <source>
        <dbReference type="SAM" id="Phobius"/>
    </source>
</evidence>
<reference evidence="3" key="1">
    <citation type="submission" date="2023-06" db="EMBL/GenBank/DDBJ databases">
        <title>Genome-scale phylogeny and comparative genomics of the fungal order Sordariales.</title>
        <authorList>
            <consortium name="Lawrence Berkeley National Laboratory"/>
            <person name="Hensen N."/>
            <person name="Bonometti L."/>
            <person name="Westerberg I."/>
            <person name="Brannstrom I.O."/>
            <person name="Guillou S."/>
            <person name="Cros-Aarteil S."/>
            <person name="Calhoun S."/>
            <person name="Haridas S."/>
            <person name="Kuo A."/>
            <person name="Mondo S."/>
            <person name="Pangilinan J."/>
            <person name="Riley R."/>
            <person name="Labutti K."/>
            <person name="Andreopoulos B."/>
            <person name="Lipzen A."/>
            <person name="Chen C."/>
            <person name="Yanf M."/>
            <person name="Daum C."/>
            <person name="Ng V."/>
            <person name="Clum A."/>
            <person name="Steindorff A."/>
            <person name="Ohm R."/>
            <person name="Martin F."/>
            <person name="Silar P."/>
            <person name="Natvig D."/>
            <person name="Lalanne C."/>
            <person name="Gautier V."/>
            <person name="Ament-Velasquez S.L."/>
            <person name="Kruys A."/>
            <person name="Hutchinson M.I."/>
            <person name="Powell A.J."/>
            <person name="Barry K."/>
            <person name="Miller A.N."/>
            <person name="Grigoriev I.V."/>
            <person name="Debuchy R."/>
            <person name="Gladieux P."/>
            <person name="Thoren M.H."/>
            <person name="Johannesson H."/>
        </authorList>
    </citation>
    <scope>NUCLEOTIDE SEQUENCE</scope>
    <source>
        <strain evidence="3">PSN4</strain>
    </source>
</reference>
<organism evidence="3 4">
    <name type="scientific">Echria macrotheca</name>
    <dbReference type="NCBI Taxonomy" id="438768"/>
    <lineage>
        <taxon>Eukaryota</taxon>
        <taxon>Fungi</taxon>
        <taxon>Dikarya</taxon>
        <taxon>Ascomycota</taxon>
        <taxon>Pezizomycotina</taxon>
        <taxon>Sordariomycetes</taxon>
        <taxon>Sordariomycetidae</taxon>
        <taxon>Sordariales</taxon>
        <taxon>Schizotheciaceae</taxon>
        <taxon>Echria</taxon>
    </lineage>
</organism>
<evidence type="ECO:0000313" key="4">
    <source>
        <dbReference type="Proteomes" id="UP001239445"/>
    </source>
</evidence>
<accession>A0AAJ0BN93</accession>
<keyword evidence="2" id="KW-1133">Transmembrane helix</keyword>
<keyword evidence="2" id="KW-0472">Membrane</keyword>
<feature type="transmembrane region" description="Helical" evidence="2">
    <location>
        <begin position="211"/>
        <end position="234"/>
    </location>
</feature>
<dbReference type="Proteomes" id="UP001239445">
    <property type="component" value="Unassembled WGS sequence"/>
</dbReference>
<keyword evidence="4" id="KW-1185">Reference proteome</keyword>
<feature type="region of interest" description="Disordered" evidence="1">
    <location>
        <begin position="165"/>
        <end position="204"/>
    </location>
</feature>